<dbReference type="Gene3D" id="3.30.530.20">
    <property type="match status" value="1"/>
</dbReference>
<dbReference type="EMBL" id="JBHULT010000005">
    <property type="protein sequence ID" value="MFD2516729.1"/>
    <property type="molecule type" value="Genomic_DNA"/>
</dbReference>
<dbReference type="SUPFAM" id="SSF55961">
    <property type="entry name" value="Bet v1-like"/>
    <property type="match status" value="1"/>
</dbReference>
<dbReference type="InterPro" id="IPR013538">
    <property type="entry name" value="ASHA1/2-like_C"/>
</dbReference>
<protein>
    <submittedName>
        <fullName evidence="3">SRPBCC family protein</fullName>
    </submittedName>
</protein>
<evidence type="ECO:0000256" key="1">
    <source>
        <dbReference type="ARBA" id="ARBA00006817"/>
    </source>
</evidence>
<sequence>MEAKTITVETLVDLPAEKVWELWTQPQHITQWNFAAETWHCPSAENDLRPGGRFSWRMEAKDGSMGFDYSGKYNEVDAHKQISCTLDDGRPVVIQFSEVEGKTKITETFEVEGSHSMDQQKTGWQAILDNFRKYAEKQAGQ</sequence>
<dbReference type="Proteomes" id="UP001597468">
    <property type="component" value="Unassembled WGS sequence"/>
</dbReference>
<evidence type="ECO:0000313" key="3">
    <source>
        <dbReference type="EMBL" id="MFD2516729.1"/>
    </source>
</evidence>
<organism evidence="3 4">
    <name type="scientific">Salinimicrobium flavum</name>
    <dbReference type="NCBI Taxonomy" id="1737065"/>
    <lineage>
        <taxon>Bacteria</taxon>
        <taxon>Pseudomonadati</taxon>
        <taxon>Bacteroidota</taxon>
        <taxon>Flavobacteriia</taxon>
        <taxon>Flavobacteriales</taxon>
        <taxon>Flavobacteriaceae</taxon>
        <taxon>Salinimicrobium</taxon>
    </lineage>
</organism>
<evidence type="ECO:0000313" key="4">
    <source>
        <dbReference type="Proteomes" id="UP001597468"/>
    </source>
</evidence>
<comment type="similarity">
    <text evidence="1">Belongs to the AHA1 family.</text>
</comment>
<reference evidence="4" key="1">
    <citation type="journal article" date="2019" name="Int. J. Syst. Evol. Microbiol.">
        <title>The Global Catalogue of Microorganisms (GCM) 10K type strain sequencing project: providing services to taxonomists for standard genome sequencing and annotation.</title>
        <authorList>
            <consortium name="The Broad Institute Genomics Platform"/>
            <consortium name="The Broad Institute Genome Sequencing Center for Infectious Disease"/>
            <person name="Wu L."/>
            <person name="Ma J."/>
        </authorList>
    </citation>
    <scope>NUCLEOTIDE SEQUENCE [LARGE SCALE GENOMIC DNA]</scope>
    <source>
        <strain evidence="4">KCTC 42585</strain>
    </source>
</reference>
<feature type="domain" description="Activator of Hsp90 ATPase homologue 1/2-like C-terminal" evidence="2">
    <location>
        <begin position="13"/>
        <end position="136"/>
    </location>
</feature>
<gene>
    <name evidence="3" type="ORF">ACFSTG_02385</name>
</gene>
<evidence type="ECO:0000259" key="2">
    <source>
        <dbReference type="Pfam" id="PF08327"/>
    </source>
</evidence>
<name>A0ABW5ITG5_9FLAO</name>
<comment type="caution">
    <text evidence="3">The sequence shown here is derived from an EMBL/GenBank/DDBJ whole genome shotgun (WGS) entry which is preliminary data.</text>
</comment>
<keyword evidence="4" id="KW-1185">Reference proteome</keyword>
<accession>A0ABW5ITG5</accession>
<dbReference type="Pfam" id="PF08327">
    <property type="entry name" value="AHSA1"/>
    <property type="match status" value="1"/>
</dbReference>
<proteinExistence type="inferred from homology"/>
<dbReference type="CDD" id="cd08897">
    <property type="entry name" value="SRPBCC_CalC_Aha1-like_4"/>
    <property type="match status" value="1"/>
</dbReference>
<dbReference type="InterPro" id="IPR023393">
    <property type="entry name" value="START-like_dom_sf"/>
</dbReference>
<dbReference type="RefSeq" id="WP_380748088.1">
    <property type="nucleotide sequence ID" value="NZ_JBHULT010000005.1"/>
</dbReference>